<organism evidence="1 2">
    <name type="scientific">Streptomyces griseoaurantiacus</name>
    <dbReference type="NCBI Taxonomy" id="68213"/>
    <lineage>
        <taxon>Bacteria</taxon>
        <taxon>Bacillati</taxon>
        <taxon>Actinomycetota</taxon>
        <taxon>Actinomycetes</taxon>
        <taxon>Kitasatosporales</taxon>
        <taxon>Streptomycetaceae</taxon>
        <taxon>Streptomyces</taxon>
        <taxon>Streptomyces aurantiacus group</taxon>
    </lineage>
</organism>
<dbReference type="GeneID" id="96787613"/>
<proteinExistence type="predicted"/>
<gene>
    <name evidence="1" type="ORF">H1X69_05080</name>
</gene>
<dbReference type="RefSeq" id="WP_191852025.1">
    <property type="nucleotide sequence ID" value="NZ_CP108324.1"/>
</dbReference>
<comment type="caution">
    <text evidence="1">The sequence shown here is derived from an EMBL/GenBank/DDBJ whole genome shotgun (WGS) entry which is preliminary data.</text>
</comment>
<accession>A0A7W2HT75</accession>
<sequence>MPLFGNRRRQQQPAPSYIGRKFASRAGVEESLVNFRAAMTQQLGSEPEFLTVRWTGPDPVPETVLAIVPHGVPPTARSRTASYLALWPDGTMYFVAPDYAVRPTPPLVGMWKMRDSSLTSVGSVGGDEFGVTGI</sequence>
<dbReference type="Proteomes" id="UP000587608">
    <property type="component" value="Unassembled WGS sequence"/>
</dbReference>
<protein>
    <submittedName>
        <fullName evidence="1">Uncharacterized protein</fullName>
    </submittedName>
</protein>
<evidence type="ECO:0000313" key="1">
    <source>
        <dbReference type="EMBL" id="MBA5220794.1"/>
    </source>
</evidence>
<dbReference type="AlphaFoldDB" id="A0A7W2HT75"/>
<reference evidence="1 2" key="1">
    <citation type="submission" date="2020-07" db="EMBL/GenBank/DDBJ databases">
        <title>Differential regulation of undecylprodigiosin biosynthesis in the yeast-scavenging Streptomyces strain MBK6.</title>
        <authorList>
            <person name="Baral B."/>
            <person name="Siitonen V."/>
            <person name="Laughlin M."/>
            <person name="Yamada K."/>
            <person name="Ilomaeki M."/>
            <person name="Metsae-Ketelae M."/>
            <person name="Niemi J."/>
        </authorList>
    </citation>
    <scope>NUCLEOTIDE SEQUENCE [LARGE SCALE GENOMIC DNA]</scope>
    <source>
        <strain evidence="1 2">MBK6</strain>
    </source>
</reference>
<name>A0A7W2HT75_9ACTN</name>
<dbReference type="EMBL" id="JACERG010000003">
    <property type="protein sequence ID" value="MBA5220794.1"/>
    <property type="molecule type" value="Genomic_DNA"/>
</dbReference>
<evidence type="ECO:0000313" key="2">
    <source>
        <dbReference type="Proteomes" id="UP000587608"/>
    </source>
</evidence>